<proteinExistence type="predicted"/>
<dbReference type="AlphaFoldDB" id="A0A8S1RIZ4"/>
<comment type="caution">
    <text evidence="1">The sequence shown here is derived from an EMBL/GenBank/DDBJ whole genome shotgun (WGS) entry which is preliminary data.</text>
</comment>
<evidence type="ECO:0000313" key="1">
    <source>
        <dbReference type="EMBL" id="CAD8128491.1"/>
    </source>
</evidence>
<protein>
    <submittedName>
        <fullName evidence="1">Uncharacterized protein</fullName>
    </submittedName>
</protein>
<name>A0A8S1RIZ4_9CILI</name>
<accession>A0A8S1RIZ4</accession>
<sequence>MFIIQLNLSNISIQDIYLDIFNLLHSKLYQIVLFIFFQLQRHKNLLQIFFVFCLSIQFNDLALKPHTLHNNKSIKMLIGNIKTPLQIINESTSFFCTIYLINEDNSLQLFKDYKNFVIQKMISQIFSKFHSKKICQILFMLFVKRNITFKIINAYYQVQNLMYNNLFVLNTKKDILVNQIKHLQYEQCSNIHLTCKWRIYIFLNLYILFQDRSQLEKMFEIWIKLFYTLILQYQKNYLINEFFQMKDSQNIEYFRLEKLQVKMLNLNLIIVTMSLTQFLKSLGILNVQITYQHLIIIFKMYAYIGQEDSSGLGSISFFFEECSLCLQREQNEIRSINPNFSCQEFSYSSNQYLKGYMRIFNQLCLMLNEIRNFSKFTF</sequence>
<evidence type="ECO:0000313" key="2">
    <source>
        <dbReference type="Proteomes" id="UP000692954"/>
    </source>
</evidence>
<organism evidence="1 2">
    <name type="scientific">Paramecium sonneborni</name>
    <dbReference type="NCBI Taxonomy" id="65129"/>
    <lineage>
        <taxon>Eukaryota</taxon>
        <taxon>Sar</taxon>
        <taxon>Alveolata</taxon>
        <taxon>Ciliophora</taxon>
        <taxon>Intramacronucleata</taxon>
        <taxon>Oligohymenophorea</taxon>
        <taxon>Peniculida</taxon>
        <taxon>Parameciidae</taxon>
        <taxon>Paramecium</taxon>
    </lineage>
</organism>
<keyword evidence="2" id="KW-1185">Reference proteome</keyword>
<gene>
    <name evidence="1" type="ORF">PSON_ATCC_30995.1.T1890069</name>
</gene>
<reference evidence="1" key="1">
    <citation type="submission" date="2021-01" db="EMBL/GenBank/DDBJ databases">
        <authorList>
            <consortium name="Genoscope - CEA"/>
            <person name="William W."/>
        </authorList>
    </citation>
    <scope>NUCLEOTIDE SEQUENCE</scope>
</reference>
<dbReference type="Proteomes" id="UP000692954">
    <property type="component" value="Unassembled WGS sequence"/>
</dbReference>
<dbReference type="EMBL" id="CAJJDN010000189">
    <property type="protein sequence ID" value="CAD8128491.1"/>
    <property type="molecule type" value="Genomic_DNA"/>
</dbReference>